<dbReference type="PROSITE" id="PS51257">
    <property type="entry name" value="PROKAR_LIPOPROTEIN"/>
    <property type="match status" value="1"/>
</dbReference>
<organism evidence="1 2">
    <name type="scientific">Cupriavidus pauculus</name>
    <dbReference type="NCBI Taxonomy" id="82633"/>
    <lineage>
        <taxon>Bacteria</taxon>
        <taxon>Pseudomonadati</taxon>
        <taxon>Pseudomonadota</taxon>
        <taxon>Betaproteobacteria</taxon>
        <taxon>Burkholderiales</taxon>
        <taxon>Burkholderiaceae</taxon>
        <taxon>Cupriavidus</taxon>
    </lineage>
</organism>
<comment type="caution">
    <text evidence="1">The sequence shown here is derived from an EMBL/GenBank/DDBJ whole genome shotgun (WGS) entry which is preliminary data.</text>
</comment>
<dbReference type="InterPro" id="IPR021747">
    <property type="entry name" value="DUF3313"/>
</dbReference>
<dbReference type="Proteomes" id="UP000234341">
    <property type="component" value="Unassembled WGS sequence"/>
</dbReference>
<accession>A0A2N5C3D8</accession>
<protein>
    <submittedName>
        <fullName evidence="1">DUF3313 domain-containing protein</fullName>
    </submittedName>
</protein>
<dbReference type="AlphaFoldDB" id="A0A2N5C3D8"/>
<name>A0A2N5C3D8_9BURK</name>
<gene>
    <name evidence="1" type="ORF">CYJ10_30485</name>
</gene>
<reference evidence="1 2" key="1">
    <citation type="submission" date="2017-12" db="EMBL/GenBank/DDBJ databases">
        <title>Genome sequence of the active heterotrophic nitrifier-denitrifier, Cupriavidus pauculus UM1.</title>
        <authorList>
            <person name="Putonti C."/>
            <person name="Castignetti D."/>
        </authorList>
    </citation>
    <scope>NUCLEOTIDE SEQUENCE [LARGE SCALE GENOMIC DNA]</scope>
    <source>
        <strain evidence="1 2">UM1</strain>
    </source>
</reference>
<proteinExistence type="predicted"/>
<dbReference type="Pfam" id="PF11769">
    <property type="entry name" value="DUF3313"/>
    <property type="match status" value="1"/>
</dbReference>
<dbReference type="EMBL" id="PJRP01000023">
    <property type="protein sequence ID" value="PLP96718.1"/>
    <property type="molecule type" value="Genomic_DNA"/>
</dbReference>
<dbReference type="OrthoDB" id="7585546at2"/>
<evidence type="ECO:0000313" key="2">
    <source>
        <dbReference type="Proteomes" id="UP000234341"/>
    </source>
</evidence>
<dbReference type="RefSeq" id="WP_101685179.1">
    <property type="nucleotide sequence ID" value="NZ_PJRP01000023.1"/>
</dbReference>
<evidence type="ECO:0000313" key="1">
    <source>
        <dbReference type="EMBL" id="PLP96718.1"/>
    </source>
</evidence>
<sequence length="222" mass="24087">MRFVRDTRHLLAAAPIVIVMAGCASPKPLPYSGIASSSAMTPNTRTDDARTPYAYVTPVDWQKYKSMVVEPVAIYRGPDQQFGEMSNEDKAELARYMHSEFSTKLRTRFTLTGNSGAPDALRLKLTLTGAGTTSTVLGPFLHFDIAGNLYNGVQAVRGREGALTGYVMYSVEIFDAQSNKLLKSYVTKQYPNAMNIVAAFGSLTAAKTGIDKGADSLVADLR</sequence>